<reference evidence="2 3" key="1">
    <citation type="submission" date="2016-04" db="EMBL/GenBank/DDBJ databases">
        <title>The genome of Intoshia linei affirms orthonectids as highly simplified spiralians.</title>
        <authorList>
            <person name="Mikhailov K.V."/>
            <person name="Slusarev G.S."/>
            <person name="Nikitin M.A."/>
            <person name="Logacheva M.D."/>
            <person name="Penin A."/>
            <person name="Aleoshin V."/>
            <person name="Panchin Y.V."/>
        </authorList>
    </citation>
    <scope>NUCLEOTIDE SEQUENCE [LARGE SCALE GENOMIC DNA]</scope>
    <source>
        <strain evidence="2">Intl2013</strain>
        <tissue evidence="2">Whole animal</tissue>
    </source>
</reference>
<dbReference type="InterPro" id="IPR029526">
    <property type="entry name" value="PGBD"/>
</dbReference>
<evidence type="ECO:0000259" key="1">
    <source>
        <dbReference type="Pfam" id="PF13843"/>
    </source>
</evidence>
<proteinExistence type="predicted"/>
<organism evidence="2 3">
    <name type="scientific">Intoshia linei</name>
    <dbReference type="NCBI Taxonomy" id="1819745"/>
    <lineage>
        <taxon>Eukaryota</taxon>
        <taxon>Metazoa</taxon>
        <taxon>Spiralia</taxon>
        <taxon>Lophotrochozoa</taxon>
        <taxon>Mesozoa</taxon>
        <taxon>Orthonectida</taxon>
        <taxon>Rhopaluridae</taxon>
        <taxon>Intoshia</taxon>
    </lineage>
</organism>
<dbReference type="PANTHER" id="PTHR47055">
    <property type="entry name" value="DDE_TNP_1_7 DOMAIN-CONTAINING PROTEIN"/>
    <property type="match status" value="1"/>
</dbReference>
<evidence type="ECO:0000313" key="3">
    <source>
        <dbReference type="Proteomes" id="UP000078046"/>
    </source>
</evidence>
<sequence>MKNLKVIGVYIEPPKIMDFTDKDSGDEDTVNYEKLTGNQLRTSIFTESEFYKIEQGSDKIKWTKQDLSKKNLRIFEKPISTDYSNMKPSEIFELFFDDKINKINISIAEMRLFFAILIISGYNKRSSRKSFWSNDIDLKNDAVRKAMNRDRPLLDHLSRKFMEHFMVSENISHEESMIEYFGKTWMQTNDLILKQLGYNATGTIRKNRIVSYCTIKSNRDVKKCKRGYSDHAMVKWNDNSVVSMLSTLYGKNTDATVKRWDRVKGIRGIKWWWSIFTWTIDVALQNSCILYRNHTDVTQFHFRRSVTMAYIDKYAMNNIQTSNYSNLSVKSNSSRYDGLNRFVAQIHDGKRRRCQYNHCKSVCTTIKQSWEPLTSKRLK</sequence>
<protein>
    <recommendedName>
        <fullName evidence="1">PiggyBac transposable element-derived protein domain-containing protein</fullName>
    </recommendedName>
</protein>
<dbReference type="AlphaFoldDB" id="A0A177B0R5"/>
<dbReference type="EMBL" id="LWCA01000689">
    <property type="protein sequence ID" value="OAF67332.1"/>
    <property type="molecule type" value="Genomic_DNA"/>
</dbReference>
<dbReference type="OrthoDB" id="6142374at2759"/>
<dbReference type="Proteomes" id="UP000078046">
    <property type="component" value="Unassembled WGS sequence"/>
</dbReference>
<feature type="domain" description="PiggyBac transposable element-derived protein" evidence="1">
    <location>
        <begin position="88"/>
        <end position="151"/>
    </location>
</feature>
<name>A0A177B0R5_9BILA</name>
<dbReference type="Pfam" id="PF13843">
    <property type="entry name" value="DDE_Tnp_1_7"/>
    <property type="match status" value="1"/>
</dbReference>
<keyword evidence="3" id="KW-1185">Reference proteome</keyword>
<dbReference type="GO" id="GO:0043565">
    <property type="term" value="F:sequence-specific DNA binding"/>
    <property type="evidence" value="ECO:0007669"/>
    <property type="project" value="TreeGrafter"/>
</dbReference>
<evidence type="ECO:0000313" key="2">
    <source>
        <dbReference type="EMBL" id="OAF67332.1"/>
    </source>
</evidence>
<comment type="caution">
    <text evidence="2">The sequence shown here is derived from an EMBL/GenBank/DDBJ whole genome shotgun (WGS) entry which is preliminary data.</text>
</comment>
<dbReference type="InterPro" id="IPR052638">
    <property type="entry name" value="PiggyBac_TE-derived"/>
</dbReference>
<dbReference type="PANTHER" id="PTHR47055:SF3">
    <property type="entry name" value="PHORBOL-ESTER_DAG-TYPE DOMAIN-CONTAINING PROTEIN"/>
    <property type="match status" value="1"/>
</dbReference>
<accession>A0A177B0R5</accession>
<gene>
    <name evidence="2" type="ORF">A3Q56_04937</name>
</gene>